<name>X1ER36_9ZZZZ</name>
<dbReference type="AlphaFoldDB" id="X1ER36"/>
<proteinExistence type="predicted"/>
<feature type="non-terminal residue" evidence="1">
    <location>
        <position position="1"/>
    </location>
</feature>
<sequence length="65" mass="7553">EIMDYDNLEALLSKIIVPFAEVIEVSNIPDVYAGCEKIPFEKRYPLYQAIMKQEFADVIRTLKTE</sequence>
<organism evidence="1">
    <name type="scientific">marine sediment metagenome</name>
    <dbReference type="NCBI Taxonomy" id="412755"/>
    <lineage>
        <taxon>unclassified sequences</taxon>
        <taxon>metagenomes</taxon>
        <taxon>ecological metagenomes</taxon>
    </lineage>
</organism>
<accession>X1ER36</accession>
<protein>
    <submittedName>
        <fullName evidence="1">Uncharacterized protein</fullName>
    </submittedName>
</protein>
<reference evidence="1" key="1">
    <citation type="journal article" date="2014" name="Front. Microbiol.">
        <title>High frequency of phylogenetically diverse reductive dehalogenase-homologous genes in deep subseafloor sedimentary metagenomes.</title>
        <authorList>
            <person name="Kawai M."/>
            <person name="Futagami T."/>
            <person name="Toyoda A."/>
            <person name="Takaki Y."/>
            <person name="Nishi S."/>
            <person name="Hori S."/>
            <person name="Arai W."/>
            <person name="Tsubouchi T."/>
            <person name="Morono Y."/>
            <person name="Uchiyama I."/>
            <person name="Ito T."/>
            <person name="Fujiyama A."/>
            <person name="Inagaki F."/>
            <person name="Takami H."/>
        </authorList>
    </citation>
    <scope>NUCLEOTIDE SEQUENCE</scope>
    <source>
        <strain evidence="1">Expedition CK06-06</strain>
    </source>
</reference>
<evidence type="ECO:0000313" key="1">
    <source>
        <dbReference type="EMBL" id="GAH35856.1"/>
    </source>
</evidence>
<comment type="caution">
    <text evidence="1">The sequence shown here is derived from an EMBL/GenBank/DDBJ whole genome shotgun (WGS) entry which is preliminary data.</text>
</comment>
<dbReference type="EMBL" id="BARU01014705">
    <property type="protein sequence ID" value="GAH35856.1"/>
    <property type="molecule type" value="Genomic_DNA"/>
</dbReference>
<gene>
    <name evidence="1" type="ORF">S03H2_25787</name>
</gene>